<reference evidence="4" key="1">
    <citation type="journal article" date="2019" name="Int. J. Syst. Evol. Microbiol.">
        <title>The Global Catalogue of Microorganisms (GCM) 10K type strain sequencing project: providing services to taxonomists for standard genome sequencing and annotation.</title>
        <authorList>
            <consortium name="The Broad Institute Genomics Platform"/>
            <consortium name="The Broad Institute Genome Sequencing Center for Infectious Disease"/>
            <person name="Wu L."/>
            <person name="Ma J."/>
        </authorList>
    </citation>
    <scope>NUCLEOTIDE SEQUENCE [LARGE SCALE GENOMIC DNA]</scope>
    <source>
        <strain evidence="4">JCM 9088</strain>
    </source>
</reference>
<organism evidence="3 4">
    <name type="scientific">Streptomyces enissocaesilis</name>
    <dbReference type="NCBI Taxonomy" id="332589"/>
    <lineage>
        <taxon>Bacteria</taxon>
        <taxon>Bacillati</taxon>
        <taxon>Actinomycetota</taxon>
        <taxon>Actinomycetes</taxon>
        <taxon>Kitasatosporales</taxon>
        <taxon>Streptomycetaceae</taxon>
        <taxon>Streptomyces</taxon>
        <taxon>Streptomyces rochei group</taxon>
    </lineage>
</organism>
<dbReference type="EMBL" id="BAAAUD010000021">
    <property type="protein sequence ID" value="GAA2937323.1"/>
    <property type="molecule type" value="Genomic_DNA"/>
</dbReference>
<accession>A0ABP6JNJ7</accession>
<feature type="domain" description="DUF5709" evidence="2">
    <location>
        <begin position="100"/>
        <end position="134"/>
    </location>
</feature>
<evidence type="ECO:0000313" key="3">
    <source>
        <dbReference type="EMBL" id="GAA2937323.1"/>
    </source>
</evidence>
<gene>
    <name evidence="3" type="ORF">GCM10010446_23240</name>
</gene>
<evidence type="ECO:0000259" key="2">
    <source>
        <dbReference type="Pfam" id="PF18970"/>
    </source>
</evidence>
<protein>
    <submittedName>
        <fullName evidence="3">DUF5709 domain-containing protein</fullName>
    </submittedName>
</protein>
<dbReference type="Pfam" id="PF18970">
    <property type="entry name" value="DUF5709"/>
    <property type="match status" value="1"/>
</dbReference>
<sequence length="142" mass="15014">MSDETARGDDVYQPANSDADNRPTGDLDMENALGERGVDEMQVEGYSPPDEPLAVTKHGTTGEEQREGETLDQRLAEEVPDVQPPVGDQIGDLPEGEGEPLEGAAPQRDTGVTGQDVGMDGAAVPAEEAAMHIDSPEDDETL</sequence>
<dbReference type="RefSeq" id="WP_344494142.1">
    <property type="nucleotide sequence ID" value="NZ_BAAAUD010000021.1"/>
</dbReference>
<dbReference type="Proteomes" id="UP001500403">
    <property type="component" value="Unassembled WGS sequence"/>
</dbReference>
<comment type="caution">
    <text evidence="3">The sequence shown here is derived from an EMBL/GenBank/DDBJ whole genome shotgun (WGS) entry which is preliminary data.</text>
</comment>
<dbReference type="InterPro" id="IPR043763">
    <property type="entry name" value="DUF5709"/>
</dbReference>
<evidence type="ECO:0000313" key="4">
    <source>
        <dbReference type="Proteomes" id="UP001500403"/>
    </source>
</evidence>
<name>A0ABP6JNJ7_9ACTN</name>
<evidence type="ECO:0000256" key="1">
    <source>
        <dbReference type="SAM" id="MobiDB-lite"/>
    </source>
</evidence>
<feature type="compositionally biased region" description="Basic and acidic residues" evidence="1">
    <location>
        <begin position="1"/>
        <end position="10"/>
    </location>
</feature>
<proteinExistence type="predicted"/>
<feature type="compositionally biased region" description="Basic and acidic residues" evidence="1">
    <location>
        <begin position="60"/>
        <end position="77"/>
    </location>
</feature>
<keyword evidence="4" id="KW-1185">Reference proteome</keyword>
<feature type="region of interest" description="Disordered" evidence="1">
    <location>
        <begin position="1"/>
        <end position="142"/>
    </location>
</feature>